<evidence type="ECO:0000256" key="9">
    <source>
        <dbReference type="ARBA" id="ARBA00023224"/>
    </source>
</evidence>
<accession>A0A9C6U4P3</accession>
<evidence type="ECO:0000313" key="12">
    <source>
        <dbReference type="RefSeq" id="XP_052122997.1"/>
    </source>
</evidence>
<dbReference type="OrthoDB" id="10446595at2759"/>
<dbReference type="GeneID" id="127749317"/>
<dbReference type="AlphaFoldDB" id="A0A9C6U4P3"/>
<evidence type="ECO:0000256" key="6">
    <source>
        <dbReference type="ARBA" id="ARBA00022989"/>
    </source>
</evidence>
<keyword evidence="8 10" id="KW-0675">Receptor</keyword>
<dbReference type="PANTHER" id="PTHR21137">
    <property type="entry name" value="ODORANT RECEPTOR"/>
    <property type="match status" value="1"/>
</dbReference>
<dbReference type="GO" id="GO:0005549">
    <property type="term" value="F:odorant binding"/>
    <property type="evidence" value="ECO:0007669"/>
    <property type="project" value="InterPro"/>
</dbReference>
<comment type="similarity">
    <text evidence="10">Belongs to the insect chemoreceptor superfamily. Heteromeric odorant receptor channel (TC 1.A.69) family.</text>
</comment>
<reference evidence="12" key="1">
    <citation type="submission" date="2025-08" db="UniProtKB">
        <authorList>
            <consortium name="RefSeq"/>
        </authorList>
    </citation>
    <scope>IDENTIFICATION</scope>
    <source>
        <tissue evidence="12">Whole organism</tissue>
    </source>
</reference>
<evidence type="ECO:0000256" key="4">
    <source>
        <dbReference type="ARBA" id="ARBA00022692"/>
    </source>
</evidence>
<dbReference type="PANTHER" id="PTHR21137:SF35">
    <property type="entry name" value="ODORANT RECEPTOR 19A-RELATED"/>
    <property type="match status" value="1"/>
</dbReference>
<dbReference type="GO" id="GO:0007165">
    <property type="term" value="P:signal transduction"/>
    <property type="evidence" value="ECO:0007669"/>
    <property type="project" value="UniProtKB-KW"/>
</dbReference>
<comment type="subcellular location">
    <subcellularLocation>
        <location evidence="1 10">Cell membrane</location>
        <topology evidence="1 10">Multi-pass membrane protein</topology>
    </subcellularLocation>
</comment>
<dbReference type="Pfam" id="PF02949">
    <property type="entry name" value="7tm_6"/>
    <property type="match status" value="1"/>
</dbReference>
<keyword evidence="4 10" id="KW-0812">Transmembrane</keyword>
<keyword evidence="2" id="KW-1003">Cell membrane</keyword>
<dbReference type="KEGG" id="foc:127749317"/>
<keyword evidence="7 10" id="KW-0472">Membrane</keyword>
<proteinExistence type="inferred from homology"/>
<sequence length="411" mass="45136">MVLSLATTSLKTVGICLCSPHCLDTPGRGAAHAEHAHGRAFRAYSRLCTVLAALLTLASLFTLCVDSADFEVAGGDRRLHQLLLALHDLGVHPRVARPRRRPAPPAHRPPALPGPLQAHVAARRRAEPIPARHGLLHFRLDMMFTMSLLCTILGLVALVILQSCVSLVPPLPPVPRLIYAPPPAEGELDPLAGSRTLRFALVLLFQSPALVCCGIPFAALSAIHFALNTHGIYLMRCLKRSLELAGDDLEGRWRRPWGSRSPVDVIVKQHQHILDMLHTNNNIFARPITERLAITYILLGLTAYCLSTNPLGDVKVPIIAFFMIVSLLLMAVLSDLLKDECGSVQEAVWRCEWETAGRQAHKKLILLTARVQRYSLDGLAAAGLQERISMTTFAQVMKSSVSFLQALRNFH</sequence>
<evidence type="ECO:0000256" key="7">
    <source>
        <dbReference type="ARBA" id="ARBA00023136"/>
    </source>
</evidence>
<evidence type="ECO:0000256" key="1">
    <source>
        <dbReference type="ARBA" id="ARBA00004651"/>
    </source>
</evidence>
<keyword evidence="5 10" id="KW-0552">Olfaction</keyword>
<dbReference type="InterPro" id="IPR004117">
    <property type="entry name" value="7tm6_olfct_rcpt"/>
</dbReference>
<dbReference type="RefSeq" id="XP_052122997.1">
    <property type="nucleotide sequence ID" value="XM_052267037.1"/>
</dbReference>
<evidence type="ECO:0000256" key="5">
    <source>
        <dbReference type="ARBA" id="ARBA00022725"/>
    </source>
</evidence>
<evidence type="ECO:0000313" key="11">
    <source>
        <dbReference type="Proteomes" id="UP000504606"/>
    </source>
</evidence>
<comment type="caution">
    <text evidence="10">Lacks conserved residue(s) required for the propagation of feature annotation.</text>
</comment>
<evidence type="ECO:0000256" key="10">
    <source>
        <dbReference type="RuleBase" id="RU351113"/>
    </source>
</evidence>
<dbReference type="Proteomes" id="UP000504606">
    <property type="component" value="Unplaced"/>
</dbReference>
<dbReference type="GO" id="GO:0004984">
    <property type="term" value="F:olfactory receptor activity"/>
    <property type="evidence" value="ECO:0007669"/>
    <property type="project" value="InterPro"/>
</dbReference>
<dbReference type="GO" id="GO:0005886">
    <property type="term" value="C:plasma membrane"/>
    <property type="evidence" value="ECO:0007669"/>
    <property type="project" value="UniProtKB-SubCell"/>
</dbReference>
<organism evidence="11 12">
    <name type="scientific">Frankliniella occidentalis</name>
    <name type="common">Western flower thrips</name>
    <name type="synonym">Euthrips occidentalis</name>
    <dbReference type="NCBI Taxonomy" id="133901"/>
    <lineage>
        <taxon>Eukaryota</taxon>
        <taxon>Metazoa</taxon>
        <taxon>Ecdysozoa</taxon>
        <taxon>Arthropoda</taxon>
        <taxon>Hexapoda</taxon>
        <taxon>Insecta</taxon>
        <taxon>Pterygota</taxon>
        <taxon>Neoptera</taxon>
        <taxon>Paraneoptera</taxon>
        <taxon>Thysanoptera</taxon>
        <taxon>Terebrantia</taxon>
        <taxon>Thripoidea</taxon>
        <taxon>Thripidae</taxon>
        <taxon>Frankliniella</taxon>
    </lineage>
</organism>
<keyword evidence="9 10" id="KW-0807">Transducer</keyword>
<name>A0A9C6U4P3_FRAOC</name>
<evidence type="ECO:0000256" key="3">
    <source>
        <dbReference type="ARBA" id="ARBA00022606"/>
    </source>
</evidence>
<keyword evidence="6 10" id="KW-1133">Transmembrane helix</keyword>
<gene>
    <name evidence="12" type="primary">LOC127749317</name>
</gene>
<keyword evidence="3 10" id="KW-0716">Sensory transduction</keyword>
<feature type="transmembrane region" description="Helical" evidence="10">
    <location>
        <begin position="293"/>
        <end position="312"/>
    </location>
</feature>
<protein>
    <recommendedName>
        <fullName evidence="10">Odorant receptor</fullName>
    </recommendedName>
</protein>
<feature type="transmembrane region" description="Helical" evidence="10">
    <location>
        <begin position="318"/>
        <end position="337"/>
    </location>
</feature>
<feature type="transmembrane region" description="Helical" evidence="10">
    <location>
        <begin position="199"/>
        <end position="227"/>
    </location>
</feature>
<keyword evidence="11" id="KW-1185">Reference proteome</keyword>
<feature type="transmembrane region" description="Helical" evidence="10">
    <location>
        <begin position="142"/>
        <end position="168"/>
    </location>
</feature>
<evidence type="ECO:0000256" key="8">
    <source>
        <dbReference type="ARBA" id="ARBA00023170"/>
    </source>
</evidence>
<evidence type="ECO:0000256" key="2">
    <source>
        <dbReference type="ARBA" id="ARBA00022475"/>
    </source>
</evidence>